<feature type="domain" description="PIG-P" evidence="9">
    <location>
        <begin position="4"/>
        <end position="138"/>
    </location>
</feature>
<name>A0ABR4NZV1_9SACH</name>
<sequence length="146" mass="17010">MGYSREYYWFSQYVLVTFLLLFSIVWSLISVPEDDVAYIYGFIPASLVRSIAEIIPQRGWFIFFECFLLMGMLSAYLGLWFYNEDVLTPPKNDLRTLTDSNANIIITENKDDFIENYAFKESSGIVDLPIMDVCDILYRTKNSTNN</sequence>
<keyword evidence="6 7" id="KW-0472">Membrane</keyword>
<comment type="pathway">
    <text evidence="2 7">Glycolipid biosynthesis; glycosylphosphatidylinositol-anchor biosynthesis.</text>
</comment>
<organism evidence="10 11">
    <name type="scientific">Nakaseomyces bracarensis</name>
    <dbReference type="NCBI Taxonomy" id="273131"/>
    <lineage>
        <taxon>Eukaryota</taxon>
        <taxon>Fungi</taxon>
        <taxon>Dikarya</taxon>
        <taxon>Ascomycota</taxon>
        <taxon>Saccharomycotina</taxon>
        <taxon>Saccharomycetes</taxon>
        <taxon>Saccharomycetales</taxon>
        <taxon>Saccharomycetaceae</taxon>
        <taxon>Nakaseomyces</taxon>
    </lineage>
</organism>
<keyword evidence="4 8" id="KW-0812">Transmembrane</keyword>
<dbReference type="EC" id="2.4.1.198" evidence="7"/>
<keyword evidence="3 7" id="KW-0337">GPI-anchor biosynthesis</keyword>
<dbReference type="Pfam" id="PF08510">
    <property type="entry name" value="PIG-P"/>
    <property type="match status" value="1"/>
</dbReference>
<evidence type="ECO:0000256" key="5">
    <source>
        <dbReference type="ARBA" id="ARBA00022989"/>
    </source>
</evidence>
<gene>
    <name evidence="10" type="ORF">RNJ44_02655</name>
</gene>
<keyword evidence="11" id="KW-1185">Reference proteome</keyword>
<feature type="transmembrane region" description="Helical" evidence="8">
    <location>
        <begin position="7"/>
        <end position="29"/>
    </location>
</feature>
<evidence type="ECO:0000256" key="4">
    <source>
        <dbReference type="ARBA" id="ARBA00022692"/>
    </source>
</evidence>
<comment type="subcellular location">
    <subcellularLocation>
        <location evidence="7">Endoplasmic reticulum membrane</location>
    </subcellularLocation>
    <subcellularLocation>
        <location evidence="1">Membrane</location>
        <topology evidence="1">Multi-pass membrane protein</topology>
    </subcellularLocation>
</comment>
<dbReference type="PIRSF" id="PIRSF008765">
    <property type="entry name" value="PIG-P_GPI19"/>
    <property type="match status" value="1"/>
</dbReference>
<comment type="function">
    <text evidence="7">Part of the complex catalyzing the transfer of N-acetylglucosamine from UDP-N-acetylglucosamine to phosphatidylinositol, the first step of GPI biosynthesis.</text>
</comment>
<reference evidence="10 11" key="1">
    <citation type="submission" date="2024-05" db="EMBL/GenBank/DDBJ databases">
        <title>Long read based assembly of the Candida bracarensis genome reveals expanded adhesin content.</title>
        <authorList>
            <person name="Marcet-Houben M."/>
            <person name="Ksiezopolska E."/>
            <person name="Gabaldon T."/>
        </authorList>
    </citation>
    <scope>NUCLEOTIDE SEQUENCE [LARGE SCALE GENOMIC DNA]</scope>
    <source>
        <strain evidence="10 11">CBM6</strain>
    </source>
</reference>
<proteinExistence type="inferred from homology"/>
<evidence type="ECO:0000259" key="9">
    <source>
        <dbReference type="Pfam" id="PF08510"/>
    </source>
</evidence>
<comment type="catalytic activity">
    <reaction evidence="7">
        <text>a 1,2-diacyl-sn-glycero-3-phospho-(1D-myo-inositol) + UDP-N-acetyl-alpha-D-glucosamine = a 6-(N-acetyl-alpha-D-glucosaminyl)-1-(1,2-diacyl-sn-glycero-3-phospho)-1D-myo-inositol + UDP + H(+)</text>
        <dbReference type="Rhea" id="RHEA:14789"/>
        <dbReference type="ChEBI" id="CHEBI:15378"/>
        <dbReference type="ChEBI" id="CHEBI:57265"/>
        <dbReference type="ChEBI" id="CHEBI:57705"/>
        <dbReference type="ChEBI" id="CHEBI:57880"/>
        <dbReference type="ChEBI" id="CHEBI:58223"/>
        <dbReference type="EC" id="2.4.1.198"/>
    </reaction>
</comment>
<evidence type="ECO:0000256" key="8">
    <source>
        <dbReference type="SAM" id="Phobius"/>
    </source>
</evidence>
<evidence type="ECO:0000256" key="2">
    <source>
        <dbReference type="ARBA" id="ARBA00004687"/>
    </source>
</evidence>
<evidence type="ECO:0000256" key="3">
    <source>
        <dbReference type="ARBA" id="ARBA00022502"/>
    </source>
</evidence>
<dbReference type="PANTHER" id="PTHR46346">
    <property type="entry name" value="PHOSPHATIDYLINOSITOL N-ACETYLGLUCOSAMINYLTRANSFERASE SUBUNIT P"/>
    <property type="match status" value="1"/>
</dbReference>
<dbReference type="PANTHER" id="PTHR46346:SF1">
    <property type="entry name" value="PHOSPHATIDYLINOSITOL N-ACETYLGLUCOSAMINYLTRANSFERASE SUBUNIT P"/>
    <property type="match status" value="1"/>
</dbReference>
<dbReference type="EMBL" id="JBEVYD010000002">
    <property type="protein sequence ID" value="KAL3234867.1"/>
    <property type="molecule type" value="Genomic_DNA"/>
</dbReference>
<keyword evidence="7" id="KW-0256">Endoplasmic reticulum</keyword>
<evidence type="ECO:0000313" key="10">
    <source>
        <dbReference type="EMBL" id="KAL3234867.1"/>
    </source>
</evidence>
<dbReference type="InterPro" id="IPR052263">
    <property type="entry name" value="GPI_Anchor_Biosynth"/>
</dbReference>
<evidence type="ECO:0000256" key="6">
    <source>
        <dbReference type="ARBA" id="ARBA00023136"/>
    </source>
</evidence>
<dbReference type="InterPro" id="IPR013717">
    <property type="entry name" value="PIG-P"/>
</dbReference>
<comment type="similarity">
    <text evidence="7">Belongs to the GPI19 family.</text>
</comment>
<evidence type="ECO:0000256" key="7">
    <source>
        <dbReference type="PIRNR" id="PIRNR008765"/>
    </source>
</evidence>
<keyword evidence="7" id="KW-0808">Transferase</keyword>
<dbReference type="Proteomes" id="UP001623330">
    <property type="component" value="Unassembled WGS sequence"/>
</dbReference>
<dbReference type="InterPro" id="IPR016542">
    <property type="entry name" value="PIG-P_GPI19"/>
</dbReference>
<feature type="transmembrane region" description="Helical" evidence="8">
    <location>
        <begin position="59"/>
        <end position="82"/>
    </location>
</feature>
<keyword evidence="5 8" id="KW-1133">Transmembrane helix</keyword>
<dbReference type="GO" id="GO:0016757">
    <property type="term" value="F:glycosyltransferase activity"/>
    <property type="evidence" value="ECO:0007669"/>
    <property type="project" value="UniProtKB-KW"/>
</dbReference>
<evidence type="ECO:0000256" key="1">
    <source>
        <dbReference type="ARBA" id="ARBA00004141"/>
    </source>
</evidence>
<comment type="subunit">
    <text evidence="7">Component of the phosphatidylinositol N-acetylglucosaminyltransferase (GPI-GlcNAc transferase) complex.</text>
</comment>
<keyword evidence="10" id="KW-0328">Glycosyltransferase</keyword>
<comment type="caution">
    <text evidence="10">The sequence shown here is derived from an EMBL/GenBank/DDBJ whole genome shotgun (WGS) entry which is preliminary data.</text>
</comment>
<accession>A0ABR4NZV1</accession>
<protein>
    <recommendedName>
        <fullName evidence="7">Phosphatidylinositol N-acetylglucosaminyltransferase subunit GPI19</fullName>
        <ecNumber evidence="7">2.4.1.198</ecNumber>
    </recommendedName>
</protein>
<evidence type="ECO:0000313" key="11">
    <source>
        <dbReference type="Proteomes" id="UP001623330"/>
    </source>
</evidence>